<name>A0A2P2QM43_RHIMU</name>
<accession>A0A2P2QM43</accession>
<proteinExistence type="predicted"/>
<dbReference type="EMBL" id="GGEC01087537">
    <property type="protein sequence ID" value="MBX68021.1"/>
    <property type="molecule type" value="Transcribed_RNA"/>
</dbReference>
<reference evidence="1" key="1">
    <citation type="submission" date="2018-02" db="EMBL/GenBank/DDBJ databases">
        <title>Rhizophora mucronata_Transcriptome.</title>
        <authorList>
            <person name="Meera S.P."/>
            <person name="Sreeshan A."/>
            <person name="Augustine A."/>
        </authorList>
    </citation>
    <scope>NUCLEOTIDE SEQUENCE</scope>
    <source>
        <tissue evidence="1">Leaf</tissue>
    </source>
</reference>
<dbReference type="AlphaFoldDB" id="A0A2P2QM43"/>
<organism evidence="1">
    <name type="scientific">Rhizophora mucronata</name>
    <name type="common">Asiatic mangrove</name>
    <dbReference type="NCBI Taxonomy" id="61149"/>
    <lineage>
        <taxon>Eukaryota</taxon>
        <taxon>Viridiplantae</taxon>
        <taxon>Streptophyta</taxon>
        <taxon>Embryophyta</taxon>
        <taxon>Tracheophyta</taxon>
        <taxon>Spermatophyta</taxon>
        <taxon>Magnoliopsida</taxon>
        <taxon>eudicotyledons</taxon>
        <taxon>Gunneridae</taxon>
        <taxon>Pentapetalae</taxon>
        <taxon>rosids</taxon>
        <taxon>fabids</taxon>
        <taxon>Malpighiales</taxon>
        <taxon>Rhizophoraceae</taxon>
        <taxon>Rhizophora</taxon>
    </lineage>
</organism>
<evidence type="ECO:0000313" key="1">
    <source>
        <dbReference type="EMBL" id="MBX68021.1"/>
    </source>
</evidence>
<sequence length="25" mass="2921">MPLLFFSIGIYFQLILDLEHINNIG</sequence>
<protein>
    <submittedName>
        <fullName evidence="1">Uncharacterized protein</fullName>
    </submittedName>
</protein>